<evidence type="ECO:0000313" key="2">
    <source>
        <dbReference type="Proteomes" id="UP001153332"/>
    </source>
</evidence>
<accession>A0ACC2J5A5</accession>
<evidence type="ECO:0000313" key="1">
    <source>
        <dbReference type="EMBL" id="KAJ8122513.1"/>
    </source>
</evidence>
<keyword evidence="2" id="KW-1185">Reference proteome</keyword>
<reference evidence="1" key="1">
    <citation type="submission" date="2022-12" db="EMBL/GenBank/DDBJ databases">
        <title>Genome Sequence of Lasiodiplodia mahajangana.</title>
        <authorList>
            <person name="Buettner E."/>
        </authorList>
    </citation>
    <scope>NUCLEOTIDE SEQUENCE</scope>
    <source>
        <strain evidence="1">VT137</strain>
    </source>
</reference>
<proteinExistence type="predicted"/>
<protein>
    <submittedName>
        <fullName evidence="1">Uncharacterized protein</fullName>
    </submittedName>
</protein>
<gene>
    <name evidence="1" type="ORF">O1611_g9820</name>
</gene>
<name>A0ACC2J5A5_9PEZI</name>
<comment type="caution">
    <text evidence="1">The sequence shown here is derived from an EMBL/GenBank/DDBJ whole genome shotgun (WGS) entry which is preliminary data.</text>
</comment>
<dbReference type="EMBL" id="JAPUUL010003544">
    <property type="protein sequence ID" value="KAJ8122513.1"/>
    <property type="molecule type" value="Genomic_DNA"/>
</dbReference>
<organism evidence="1 2">
    <name type="scientific">Lasiodiplodia mahajangana</name>
    <dbReference type="NCBI Taxonomy" id="1108764"/>
    <lineage>
        <taxon>Eukaryota</taxon>
        <taxon>Fungi</taxon>
        <taxon>Dikarya</taxon>
        <taxon>Ascomycota</taxon>
        <taxon>Pezizomycotina</taxon>
        <taxon>Dothideomycetes</taxon>
        <taxon>Dothideomycetes incertae sedis</taxon>
        <taxon>Botryosphaeriales</taxon>
        <taxon>Botryosphaeriaceae</taxon>
        <taxon>Lasiodiplodia</taxon>
    </lineage>
</organism>
<sequence length="184" mass="19930">MVPLRRSVAALTALVFTTVLSGALVAGLDAGLIYNEFPKMGLGLTPPASELWDKFYSRREDGSDLWWRNMLENPSLVQLDHRILATTTFCSVLALFAYARRGRAAAILPKDARKGVTGMVHLVCLQAALGISTLIYMVPIPLAAAHQAGALALLTGALVLGQRLRVPPSTLRLIRKKLATMPKQ</sequence>
<dbReference type="Proteomes" id="UP001153332">
    <property type="component" value="Unassembled WGS sequence"/>
</dbReference>